<dbReference type="EMBL" id="BTGU01000018">
    <property type="protein sequence ID" value="GMN44554.1"/>
    <property type="molecule type" value="Genomic_DNA"/>
</dbReference>
<feature type="region of interest" description="Disordered" evidence="1">
    <location>
        <begin position="320"/>
        <end position="368"/>
    </location>
</feature>
<dbReference type="Proteomes" id="UP001187192">
    <property type="component" value="Unassembled WGS sequence"/>
</dbReference>
<feature type="compositionally biased region" description="Basic and acidic residues" evidence="1">
    <location>
        <begin position="982"/>
        <end position="994"/>
    </location>
</feature>
<feature type="region of interest" description="Disordered" evidence="1">
    <location>
        <begin position="511"/>
        <end position="543"/>
    </location>
</feature>
<comment type="caution">
    <text evidence="2">The sequence shown here is derived from an EMBL/GenBank/DDBJ whole genome shotgun (WGS) entry which is preliminary data.</text>
</comment>
<feature type="compositionally biased region" description="Basic and acidic residues" evidence="1">
    <location>
        <begin position="1102"/>
        <end position="1114"/>
    </location>
</feature>
<proteinExistence type="predicted"/>
<gene>
    <name evidence="2" type="ORF">TIFTF001_013753</name>
</gene>
<feature type="region of interest" description="Disordered" evidence="1">
    <location>
        <begin position="1089"/>
        <end position="1114"/>
    </location>
</feature>
<feature type="region of interest" description="Disordered" evidence="1">
    <location>
        <begin position="863"/>
        <end position="994"/>
    </location>
</feature>
<dbReference type="PANTHER" id="PTHR34536">
    <property type="entry name" value="DENTIN SIALOPHOSPHOPROTEIN-LIKE PROTEIN"/>
    <property type="match status" value="1"/>
</dbReference>
<feature type="compositionally biased region" description="Low complexity" evidence="1">
    <location>
        <begin position="355"/>
        <end position="368"/>
    </location>
</feature>
<feature type="compositionally biased region" description="Basic and acidic residues" evidence="1">
    <location>
        <begin position="327"/>
        <end position="341"/>
    </location>
</feature>
<dbReference type="PANTHER" id="PTHR34536:SF6">
    <property type="entry name" value="DENTIN SIALOPHOSPHOPROTEIN-LIKE PROTEIN"/>
    <property type="match status" value="1"/>
</dbReference>
<accession>A0AA88A2I5</accession>
<protein>
    <submittedName>
        <fullName evidence="2">Uncharacterized protein</fullName>
    </submittedName>
</protein>
<dbReference type="AlphaFoldDB" id="A0AA88A2I5"/>
<feature type="region of interest" description="Disordered" evidence="1">
    <location>
        <begin position="209"/>
        <end position="245"/>
    </location>
</feature>
<evidence type="ECO:0000313" key="2">
    <source>
        <dbReference type="EMBL" id="GMN44554.1"/>
    </source>
</evidence>
<feature type="region of interest" description="Disordered" evidence="1">
    <location>
        <begin position="413"/>
        <end position="474"/>
    </location>
</feature>
<feature type="region of interest" description="Disordered" evidence="1">
    <location>
        <begin position="740"/>
        <end position="761"/>
    </location>
</feature>
<organism evidence="2 3">
    <name type="scientific">Ficus carica</name>
    <name type="common">Common fig</name>
    <dbReference type="NCBI Taxonomy" id="3494"/>
    <lineage>
        <taxon>Eukaryota</taxon>
        <taxon>Viridiplantae</taxon>
        <taxon>Streptophyta</taxon>
        <taxon>Embryophyta</taxon>
        <taxon>Tracheophyta</taxon>
        <taxon>Spermatophyta</taxon>
        <taxon>Magnoliopsida</taxon>
        <taxon>eudicotyledons</taxon>
        <taxon>Gunneridae</taxon>
        <taxon>Pentapetalae</taxon>
        <taxon>rosids</taxon>
        <taxon>fabids</taxon>
        <taxon>Rosales</taxon>
        <taxon>Moraceae</taxon>
        <taxon>Ficeae</taxon>
        <taxon>Ficus</taxon>
    </lineage>
</organism>
<feature type="compositionally biased region" description="Basic residues" evidence="1">
    <location>
        <begin position="961"/>
        <end position="972"/>
    </location>
</feature>
<feature type="compositionally biased region" description="Basic and acidic residues" evidence="1">
    <location>
        <begin position="917"/>
        <end position="936"/>
    </location>
</feature>
<feature type="compositionally biased region" description="Basic and acidic residues" evidence="1">
    <location>
        <begin position="39"/>
        <end position="58"/>
    </location>
</feature>
<name>A0AA88A2I5_FICCA</name>
<feature type="compositionally biased region" description="Basic and acidic residues" evidence="1">
    <location>
        <begin position="236"/>
        <end position="245"/>
    </location>
</feature>
<evidence type="ECO:0000313" key="3">
    <source>
        <dbReference type="Proteomes" id="UP001187192"/>
    </source>
</evidence>
<sequence length="1179" mass="131092">MSASMISAKGLELTNFINPDLTWKTVSKGYRSSTRRSRKPIDRSPKSDADLQDKGEDTIVSESEKVDITVFPLKLGVAVLGQRFGDKIEHVPIKKRRFTVQSPSPPPCFSSPHIEDNKRLLYGPYSSDKQSCPKSISKKQLIAMNASKRRKSVEHGYAEDFSGIEILAAAACNNDVGDDVNHAEDNLVVEGPSKEGKDKLTKMETVIEGVKEDGSVFPDNAGENHRGADDNSDDSSADKKEVERSVSSRDVRLHWDLNVEMDAWEQPLETLDSQTNAVEDVQVEKLLVFEACVLQKESRDIENDLATPVQPIIKNEDHILEPNSGIDRNEDKCDPTDKARESSMSSDIAAETSQNTSNMLTSLSPSPLSDDFKAGVLSEGTKKTSSIDIAVKQVTEDLALGARPSMEVKLQAAACEADSSTPNEDGDRSATASSLPGDVKSPREMTSSDDIQKPLPAGTAEDGSGGHSELGYEDMSASGVSMLEGQPMVTANPEKQGGEAAVACTCDSKEVLHESGGNSKPNPGAEFGSTSHEVYQKPGDCSTSSLARVATEDTCNGSRILDVCGKDQSVETGNTKDFDAGYDSQYEDGELRESDVPNWEDDCEEAECVDYGSDTCDDLVDYSMASKYGMHVECSEEEFCGSEVRSIDRNMKVERVAGPGSDNLCDRIEGDALRPESVGSKIKTTVGSKIKTSGSDELAGGSEISPSRIAEASDGCITWKHPADCLNGFDGKDSPAKVVGPGVSRKELPGTTDSLSSDTLHRNDSLFVQRGRSGNLCTQPEEACADHSVGKERPDFQMRCKSPGGVGNPSVSYWDSRRWESPLRHGSFGSDRPRPRSVIESRGYGMHSEAGGVAADNHGHRQAINSFSNGSYRHPLRRRSPITRDDAHNTHRGMVPMRDLSPDRRRFRRYPQGVGRGFREEYQRPLPHNDSDEYSHHVPNRIVRREQNSSPPPRGPVYYRRPYKRSQSRSRSRSPGAWFVSREQEVKHRSSRSPDYRFEPRMERMRFPFQKQNFGAKYEVGFLSSPRRRFSPQHNNSRWFDDQNGAPDNHFRGRRFPARTFQQGQRFDSVGSSRRLNSEDYYEPTMRPARFSEMGRGGGRPRRYDGSDDDRRKHDGRYEIFPRVKRYDSDGVVRRFRFEEEDSFVSRNTHNYNDSDNNNGAERRQRNVYLGELVKRKAN</sequence>
<feature type="region of interest" description="Disordered" evidence="1">
    <location>
        <begin position="28"/>
        <end position="58"/>
    </location>
</feature>
<evidence type="ECO:0000256" key="1">
    <source>
        <dbReference type="SAM" id="MobiDB-lite"/>
    </source>
</evidence>
<feature type="compositionally biased region" description="Polar residues" evidence="1">
    <location>
        <begin position="342"/>
        <end position="354"/>
    </location>
</feature>
<reference evidence="2" key="1">
    <citation type="submission" date="2023-07" db="EMBL/GenBank/DDBJ databases">
        <title>draft genome sequence of fig (Ficus carica).</title>
        <authorList>
            <person name="Takahashi T."/>
            <person name="Nishimura K."/>
        </authorList>
    </citation>
    <scope>NUCLEOTIDE SEQUENCE</scope>
</reference>
<keyword evidence="3" id="KW-1185">Reference proteome</keyword>